<dbReference type="AlphaFoldDB" id="F9ZUS5"/>
<evidence type="ECO:0000313" key="2">
    <source>
        <dbReference type="EMBL" id="AEK59639.1"/>
    </source>
</evidence>
<organism evidence="2 3">
    <name type="scientific">Acidithiobacillus caldus (strain SM-1)</name>
    <dbReference type="NCBI Taxonomy" id="990288"/>
    <lineage>
        <taxon>Bacteria</taxon>
        <taxon>Pseudomonadati</taxon>
        <taxon>Pseudomonadota</taxon>
        <taxon>Acidithiobacillia</taxon>
        <taxon>Acidithiobacillales</taxon>
        <taxon>Acidithiobacillaceae</taxon>
        <taxon>Acidithiobacillus</taxon>
    </lineage>
</organism>
<sequence>MRAIGKAVEESGIDLSLIELLKIRASQINGCAFCLQFHLNAARKLGVAPTKIDLVATWREAVIFSRQEVAALAWTDALTLMAHGPIPERVYADLESEFSAKEIVFLTVAIGLINAWNRIAGGLRFTPPIPAGRFPMEGRG</sequence>
<name>F9ZUS5_ACICS</name>
<accession>F9ZUS5</accession>
<evidence type="ECO:0000313" key="3">
    <source>
        <dbReference type="Proteomes" id="UP000006135"/>
    </source>
</evidence>
<dbReference type="SUPFAM" id="SSF69118">
    <property type="entry name" value="AhpD-like"/>
    <property type="match status" value="1"/>
</dbReference>
<dbReference type="InterPro" id="IPR029032">
    <property type="entry name" value="AhpD-like"/>
</dbReference>
<dbReference type="InterPro" id="IPR003779">
    <property type="entry name" value="CMD-like"/>
</dbReference>
<dbReference type="Pfam" id="PF02627">
    <property type="entry name" value="CMD"/>
    <property type="match status" value="1"/>
</dbReference>
<dbReference type="KEGG" id="acu:Atc_m108"/>
<dbReference type="EMBL" id="CP002574">
    <property type="protein sequence ID" value="AEK59639.1"/>
    <property type="molecule type" value="Genomic_DNA"/>
</dbReference>
<keyword evidence="2" id="KW-0614">Plasmid</keyword>
<dbReference type="GO" id="GO:0051920">
    <property type="term" value="F:peroxiredoxin activity"/>
    <property type="evidence" value="ECO:0007669"/>
    <property type="project" value="InterPro"/>
</dbReference>
<evidence type="ECO:0000259" key="1">
    <source>
        <dbReference type="Pfam" id="PF02627"/>
    </source>
</evidence>
<gene>
    <name evidence="2" type="ordered locus">Atc_m108</name>
</gene>
<dbReference type="PANTHER" id="PTHR34846">
    <property type="entry name" value="4-CARBOXYMUCONOLACTONE DECARBOXYLASE FAMILY PROTEIN (AFU_ORTHOLOGUE AFUA_6G11590)"/>
    <property type="match status" value="1"/>
</dbReference>
<keyword evidence="3" id="KW-1185">Reference proteome</keyword>
<geneLocation type="plasmid" evidence="2 3">
    <name>megaplasmid</name>
</geneLocation>
<dbReference type="HOGENOM" id="CLU_082760_6_2_6"/>
<dbReference type="Gene3D" id="1.20.1290.10">
    <property type="entry name" value="AhpD-like"/>
    <property type="match status" value="1"/>
</dbReference>
<dbReference type="InterPro" id="IPR004675">
    <property type="entry name" value="AhpD_core"/>
</dbReference>
<dbReference type="PANTHER" id="PTHR34846:SF7">
    <property type="entry name" value="BLL7811 PROTEIN"/>
    <property type="match status" value="1"/>
</dbReference>
<protein>
    <submittedName>
        <fullName evidence="2">YnjA</fullName>
    </submittedName>
</protein>
<reference evidence="2 3" key="1">
    <citation type="journal article" date="2011" name="J. Genet. Genomics">
        <title>Unraveling the Acidithiobacillus caldus complete genome and its central metabolisms for carbon assimilation.</title>
        <authorList>
            <person name="You X.Y."/>
            <person name="Guo X."/>
            <person name="Zheng H.J."/>
            <person name="Zhang M.J."/>
            <person name="Liu L.J."/>
            <person name="Zhu Y.Q."/>
            <person name="Zhu B."/>
            <person name="Wang S.Y."/>
            <person name="Zhao G.P."/>
            <person name="Poetsch A."/>
            <person name="Jiang C.Y."/>
            <person name="Liu S.J."/>
        </authorList>
    </citation>
    <scope>NUCLEOTIDE SEQUENCE [LARGE SCALE GENOMIC DNA]</scope>
    <source>
        <strain evidence="2 3">SM-1</strain>
        <plasmid evidence="3">Plasmid megaplasmid</plasmid>
    </source>
</reference>
<dbReference type="NCBIfam" id="TIGR00778">
    <property type="entry name" value="ahpD_dom"/>
    <property type="match status" value="1"/>
</dbReference>
<dbReference type="Proteomes" id="UP000006135">
    <property type="component" value="Plasmid megaplasmid"/>
</dbReference>
<proteinExistence type="predicted"/>
<feature type="domain" description="Carboxymuconolactone decarboxylase-like" evidence="1">
    <location>
        <begin position="6"/>
        <end position="76"/>
    </location>
</feature>